<name>X1RE50_9ZZZZ</name>
<dbReference type="InterPro" id="IPR050469">
    <property type="entry name" value="Diguanylate_Cyclase"/>
</dbReference>
<dbReference type="SUPFAM" id="SSF55073">
    <property type="entry name" value="Nucleotide cyclase"/>
    <property type="match status" value="1"/>
</dbReference>
<dbReference type="CDD" id="cd01949">
    <property type="entry name" value="GGDEF"/>
    <property type="match status" value="1"/>
</dbReference>
<dbReference type="NCBIfam" id="TIGR00254">
    <property type="entry name" value="GGDEF"/>
    <property type="match status" value="1"/>
</dbReference>
<dbReference type="EMBL" id="BARW01003267">
    <property type="protein sequence ID" value="GAI65286.1"/>
    <property type="molecule type" value="Genomic_DNA"/>
</dbReference>
<proteinExistence type="predicted"/>
<accession>X1RE50</accession>
<gene>
    <name evidence="2" type="ORF">S12H4_08456</name>
</gene>
<dbReference type="InterPro" id="IPR000160">
    <property type="entry name" value="GGDEF_dom"/>
</dbReference>
<dbReference type="InterPro" id="IPR029787">
    <property type="entry name" value="Nucleotide_cyclase"/>
</dbReference>
<dbReference type="Pfam" id="PF00990">
    <property type="entry name" value="GGDEF"/>
    <property type="match status" value="1"/>
</dbReference>
<organism evidence="2">
    <name type="scientific">marine sediment metagenome</name>
    <dbReference type="NCBI Taxonomy" id="412755"/>
    <lineage>
        <taxon>unclassified sequences</taxon>
        <taxon>metagenomes</taxon>
        <taxon>ecological metagenomes</taxon>
    </lineage>
</organism>
<protein>
    <recommendedName>
        <fullName evidence="1">GGDEF domain-containing protein</fullName>
    </recommendedName>
</protein>
<dbReference type="PROSITE" id="PS50887">
    <property type="entry name" value="GGDEF"/>
    <property type="match status" value="1"/>
</dbReference>
<evidence type="ECO:0000313" key="2">
    <source>
        <dbReference type="EMBL" id="GAI65286.1"/>
    </source>
</evidence>
<comment type="caution">
    <text evidence="2">The sequence shown here is derived from an EMBL/GenBank/DDBJ whole genome shotgun (WGS) entry which is preliminary data.</text>
</comment>
<dbReference type="PANTHER" id="PTHR45138">
    <property type="entry name" value="REGULATORY COMPONENTS OF SENSORY TRANSDUCTION SYSTEM"/>
    <property type="match status" value="1"/>
</dbReference>
<feature type="domain" description="GGDEF" evidence="1">
    <location>
        <begin position="1"/>
        <end position="80"/>
    </location>
</feature>
<sequence>MLDINGLKLTNDAFGHQVGDLLLEKAAKVLKMECRADEIVARIGGDEFVLLLPKTDEKEANQIIERINVAINSKGTFIKP</sequence>
<dbReference type="GO" id="GO:0052621">
    <property type="term" value="F:diguanylate cyclase activity"/>
    <property type="evidence" value="ECO:0007669"/>
    <property type="project" value="TreeGrafter"/>
</dbReference>
<reference evidence="2" key="1">
    <citation type="journal article" date="2014" name="Front. Microbiol.">
        <title>High frequency of phylogenetically diverse reductive dehalogenase-homologous genes in deep subseafloor sedimentary metagenomes.</title>
        <authorList>
            <person name="Kawai M."/>
            <person name="Futagami T."/>
            <person name="Toyoda A."/>
            <person name="Takaki Y."/>
            <person name="Nishi S."/>
            <person name="Hori S."/>
            <person name="Arai W."/>
            <person name="Tsubouchi T."/>
            <person name="Morono Y."/>
            <person name="Uchiyama I."/>
            <person name="Ito T."/>
            <person name="Fujiyama A."/>
            <person name="Inagaki F."/>
            <person name="Takami H."/>
        </authorList>
    </citation>
    <scope>NUCLEOTIDE SEQUENCE</scope>
    <source>
        <strain evidence="2">Expedition CK06-06</strain>
    </source>
</reference>
<dbReference type="Gene3D" id="3.30.70.270">
    <property type="match status" value="1"/>
</dbReference>
<dbReference type="PANTHER" id="PTHR45138:SF9">
    <property type="entry name" value="DIGUANYLATE CYCLASE DGCM-RELATED"/>
    <property type="match status" value="1"/>
</dbReference>
<dbReference type="InterPro" id="IPR043128">
    <property type="entry name" value="Rev_trsase/Diguanyl_cyclase"/>
</dbReference>
<evidence type="ECO:0000259" key="1">
    <source>
        <dbReference type="PROSITE" id="PS50887"/>
    </source>
</evidence>
<dbReference type="AlphaFoldDB" id="X1RE50"/>